<evidence type="ECO:0000256" key="6">
    <source>
        <dbReference type="SAM" id="MobiDB-lite"/>
    </source>
</evidence>
<keyword evidence="5" id="KW-0539">Nucleus</keyword>
<keyword evidence="4" id="KW-0804">Transcription</keyword>
<evidence type="ECO:0000256" key="2">
    <source>
        <dbReference type="ARBA" id="ARBA00023015"/>
    </source>
</evidence>
<evidence type="ECO:0000256" key="4">
    <source>
        <dbReference type="ARBA" id="ARBA00023163"/>
    </source>
</evidence>
<dbReference type="EMBL" id="MU032349">
    <property type="protein sequence ID" value="KAF3763006.1"/>
    <property type="molecule type" value="Genomic_DNA"/>
</dbReference>
<proteinExistence type="predicted"/>
<sequence>MSASSRTIAGDGPPFTSPSSATSARGHHHRWPVAAPGPEDVPPSSPGGIAVTSPAATTTTTSSSSQINHQPTLSPSRQDVFPNLPLTQPLHHLTAPNGLFSGLDDMFSFPMPLEIFAGSSMDPNPAEFELLDQDALDAFINSHTTTDDSAGLESHASDSGTTLVMGNGSMFDTASQVQSHIEMQTPQDSCNTTLLSEPDVPQALMGGGAEDCSSGSCLQRMLSIIQKLSHTQQPPIERAEKYGYGPKFDDHSYRHLLSAESIIAHNRPVLDTVADILQCSCSQDSHLLVLITLTLFKALTWYAAAASGKNEILKNQTCPKDSSPAAPSPTSGLVASTAAATGYGTPSSVGISEQQHLAGHQEYDRDRMASQLVLSELSRMQGIVKTLSQNLAVLRHRSDGGGGRAVNEKNVDQRAGGAYHSTSSTTITFSFALFEQLEVDLRRRLRGLSAEIMERLRHV</sequence>
<feature type="compositionally biased region" description="Low complexity" evidence="6">
    <location>
        <begin position="52"/>
        <end position="65"/>
    </location>
</feature>
<keyword evidence="9" id="KW-1185">Reference proteome</keyword>
<dbReference type="GO" id="GO:0046872">
    <property type="term" value="F:metal ion binding"/>
    <property type="evidence" value="ECO:0007669"/>
    <property type="project" value="UniProtKB-KW"/>
</dbReference>
<evidence type="ECO:0000313" key="8">
    <source>
        <dbReference type="EMBL" id="KAF3763006.1"/>
    </source>
</evidence>
<dbReference type="GO" id="GO:0003677">
    <property type="term" value="F:DNA binding"/>
    <property type="evidence" value="ECO:0007669"/>
    <property type="project" value="UniProtKB-KW"/>
</dbReference>
<dbReference type="Pfam" id="PF08493">
    <property type="entry name" value="AflR"/>
    <property type="match status" value="1"/>
</dbReference>
<reference evidence="8" key="1">
    <citation type="journal article" date="2020" name="Phytopathology">
        <title>Genome sequence of the chestnut blight fungus Cryphonectria parasitica EP155: A fundamental resource for an archetypical invasive plant pathogen.</title>
        <authorList>
            <person name="Crouch J.A."/>
            <person name="Dawe A."/>
            <person name="Aerts A."/>
            <person name="Barry K."/>
            <person name="Churchill A.C.L."/>
            <person name="Grimwood J."/>
            <person name="Hillman B."/>
            <person name="Milgroom M.G."/>
            <person name="Pangilinan J."/>
            <person name="Smith M."/>
            <person name="Salamov A."/>
            <person name="Schmutz J."/>
            <person name="Yadav J."/>
            <person name="Grigoriev I.V."/>
            <person name="Nuss D."/>
        </authorList>
    </citation>
    <scope>NUCLEOTIDE SEQUENCE</scope>
    <source>
        <strain evidence="8">EP155</strain>
    </source>
</reference>
<dbReference type="RefSeq" id="XP_040773985.1">
    <property type="nucleotide sequence ID" value="XM_040925643.1"/>
</dbReference>
<gene>
    <name evidence="8" type="ORF">M406DRAFT_73663</name>
</gene>
<keyword evidence="1" id="KW-0479">Metal-binding</keyword>
<feature type="region of interest" description="Disordered" evidence="6">
    <location>
        <begin position="1"/>
        <end position="83"/>
    </location>
</feature>
<evidence type="ECO:0000256" key="3">
    <source>
        <dbReference type="ARBA" id="ARBA00023125"/>
    </source>
</evidence>
<dbReference type="GO" id="GO:0005634">
    <property type="term" value="C:nucleus"/>
    <property type="evidence" value="ECO:0007669"/>
    <property type="project" value="InterPro"/>
</dbReference>
<keyword evidence="3" id="KW-0238">DNA-binding</keyword>
<comment type="caution">
    <text evidence="8">The sequence shown here is derived from an EMBL/GenBank/DDBJ whole genome shotgun (WGS) entry which is preliminary data.</text>
</comment>
<evidence type="ECO:0000256" key="1">
    <source>
        <dbReference type="ARBA" id="ARBA00022723"/>
    </source>
</evidence>
<dbReference type="AlphaFoldDB" id="A0A9P4XY11"/>
<dbReference type="Proteomes" id="UP000803844">
    <property type="component" value="Unassembled WGS sequence"/>
</dbReference>
<accession>A0A9P4XY11</accession>
<dbReference type="InterPro" id="IPR013700">
    <property type="entry name" value="AflR"/>
</dbReference>
<feature type="compositionally biased region" description="Polar residues" evidence="6">
    <location>
        <begin position="66"/>
        <end position="77"/>
    </location>
</feature>
<dbReference type="GO" id="GO:0045122">
    <property type="term" value="P:aflatoxin biosynthetic process"/>
    <property type="evidence" value="ECO:0007669"/>
    <property type="project" value="InterPro"/>
</dbReference>
<dbReference type="GO" id="GO:0006355">
    <property type="term" value="P:regulation of DNA-templated transcription"/>
    <property type="evidence" value="ECO:0007669"/>
    <property type="project" value="InterPro"/>
</dbReference>
<evidence type="ECO:0000256" key="5">
    <source>
        <dbReference type="ARBA" id="ARBA00023242"/>
    </source>
</evidence>
<evidence type="ECO:0000313" key="9">
    <source>
        <dbReference type="Proteomes" id="UP000803844"/>
    </source>
</evidence>
<organism evidence="8 9">
    <name type="scientific">Cryphonectria parasitica (strain ATCC 38755 / EP155)</name>
    <dbReference type="NCBI Taxonomy" id="660469"/>
    <lineage>
        <taxon>Eukaryota</taxon>
        <taxon>Fungi</taxon>
        <taxon>Dikarya</taxon>
        <taxon>Ascomycota</taxon>
        <taxon>Pezizomycotina</taxon>
        <taxon>Sordariomycetes</taxon>
        <taxon>Sordariomycetidae</taxon>
        <taxon>Diaporthales</taxon>
        <taxon>Cryphonectriaceae</taxon>
        <taxon>Cryphonectria-Endothia species complex</taxon>
        <taxon>Cryphonectria</taxon>
    </lineage>
</organism>
<dbReference type="OrthoDB" id="2943660at2759"/>
<evidence type="ECO:0000259" key="7">
    <source>
        <dbReference type="Pfam" id="PF08493"/>
    </source>
</evidence>
<keyword evidence="2" id="KW-0805">Transcription regulation</keyword>
<feature type="domain" description="Aflatoxin regulatory protein" evidence="7">
    <location>
        <begin position="214"/>
        <end position="311"/>
    </location>
</feature>
<dbReference type="GeneID" id="63842772"/>
<protein>
    <recommendedName>
        <fullName evidence="7">Aflatoxin regulatory protein domain-containing protein</fullName>
    </recommendedName>
</protein>
<feature type="compositionally biased region" description="Low complexity" evidence="6">
    <location>
        <begin position="13"/>
        <end position="24"/>
    </location>
</feature>
<name>A0A9P4XY11_CRYP1</name>